<proteinExistence type="inferred from homology"/>
<accession>A0A380TK32</accession>
<evidence type="ECO:0000256" key="2">
    <source>
        <dbReference type="ARBA" id="ARBA00022649"/>
    </source>
</evidence>
<organism evidence="3">
    <name type="scientific">metagenome</name>
    <dbReference type="NCBI Taxonomy" id="256318"/>
    <lineage>
        <taxon>unclassified sequences</taxon>
        <taxon>metagenomes</taxon>
    </lineage>
</organism>
<dbReference type="PANTHER" id="PTHR33755:SF6">
    <property type="entry name" value="PLASMID STABILIZATION SYSTEM PROTEIN"/>
    <property type="match status" value="1"/>
</dbReference>
<dbReference type="InterPro" id="IPR051803">
    <property type="entry name" value="TA_system_RelE-like_toxin"/>
</dbReference>
<evidence type="ECO:0000256" key="1">
    <source>
        <dbReference type="ARBA" id="ARBA00006226"/>
    </source>
</evidence>
<dbReference type="PANTHER" id="PTHR33755">
    <property type="entry name" value="TOXIN PARE1-RELATED"/>
    <property type="match status" value="1"/>
</dbReference>
<protein>
    <submittedName>
        <fullName evidence="3">Uncharacterized protein</fullName>
    </submittedName>
</protein>
<evidence type="ECO:0000313" key="3">
    <source>
        <dbReference type="EMBL" id="SUS08822.1"/>
    </source>
</evidence>
<dbReference type="InterPro" id="IPR007712">
    <property type="entry name" value="RelE/ParE_toxin"/>
</dbReference>
<gene>
    <name evidence="3" type="ORF">DF3PB_90024</name>
</gene>
<reference evidence="3" key="1">
    <citation type="submission" date="2018-07" db="EMBL/GenBank/DDBJ databases">
        <authorList>
            <person name="Quirk P.G."/>
            <person name="Krulwich T.A."/>
        </authorList>
    </citation>
    <scope>NUCLEOTIDE SEQUENCE</scope>
</reference>
<dbReference type="AlphaFoldDB" id="A0A380TK32"/>
<dbReference type="InterPro" id="IPR035093">
    <property type="entry name" value="RelE/ParE_toxin_dom_sf"/>
</dbReference>
<comment type="similarity">
    <text evidence="1">Belongs to the RelE toxin family.</text>
</comment>
<name>A0A380TK32_9ZZZZ</name>
<sequence length="95" mass="10408">MGRVRYSEDAGNDLIAIASAVAAASPARALKLIDDIHAGCRALAAFPHLGRRRDELDHGLRSLPIERYVVLYYPFADGVDIARILHTARDIEALL</sequence>
<dbReference type="Gene3D" id="3.30.2310.20">
    <property type="entry name" value="RelE-like"/>
    <property type="match status" value="1"/>
</dbReference>
<keyword evidence="2" id="KW-1277">Toxin-antitoxin system</keyword>
<dbReference type="Pfam" id="PF05016">
    <property type="entry name" value="ParE_toxin"/>
    <property type="match status" value="1"/>
</dbReference>
<dbReference type="EMBL" id="UIDG01000645">
    <property type="protein sequence ID" value="SUS08822.1"/>
    <property type="molecule type" value="Genomic_DNA"/>
</dbReference>